<dbReference type="InterPro" id="IPR015946">
    <property type="entry name" value="KH_dom-like_a/b"/>
</dbReference>
<dbReference type="Pfam" id="PF02566">
    <property type="entry name" value="OsmC"/>
    <property type="match status" value="1"/>
</dbReference>
<dbReference type="Proteomes" id="UP001281203">
    <property type="component" value="Unassembled WGS sequence"/>
</dbReference>
<sequence>MMNSEIPWDRSRMEFNPVDMTVSYDGGMRFSAALPSGESIRIDAHRHLGGGGKTPNPIDYLFASLGGCVGIKILLALSDHDIVPDEMTIAIHATRRQTMPALFDRVHLTITLRAAVDDEVISGIIDQTTTRFCPIAAMFAEVGELTAEHRIVGR</sequence>
<dbReference type="InterPro" id="IPR036102">
    <property type="entry name" value="OsmC/Ohrsf"/>
</dbReference>
<evidence type="ECO:0000313" key="2">
    <source>
        <dbReference type="Proteomes" id="UP001281203"/>
    </source>
</evidence>
<gene>
    <name evidence="1" type="ORF">F8E02_11045</name>
</gene>
<evidence type="ECO:0000313" key="1">
    <source>
        <dbReference type="EMBL" id="MDV2482525.1"/>
    </source>
</evidence>
<reference evidence="1 2" key="1">
    <citation type="submission" date="2019-10" db="EMBL/GenBank/DDBJ databases">
        <title>Isolation and characterization of Methanoculleus sp. Wushi-C6 from a hot spring well.</title>
        <authorList>
            <person name="Chen S.-C."/>
            <person name="Lan Z.-H."/>
            <person name="You Y.-T."/>
            <person name="Lai M.-C."/>
        </authorList>
    </citation>
    <scope>NUCLEOTIDE SEQUENCE [LARGE SCALE GENOMIC DNA]</scope>
    <source>
        <strain evidence="1 2">Wushi-C6</strain>
    </source>
</reference>
<dbReference type="RefSeq" id="WP_317065623.1">
    <property type="nucleotide sequence ID" value="NZ_WBKO01000002.1"/>
</dbReference>
<protein>
    <submittedName>
        <fullName evidence="1">OsmC family protein</fullName>
    </submittedName>
</protein>
<accession>A0ABU3X413</accession>
<dbReference type="PANTHER" id="PTHR34352:SF1">
    <property type="entry name" value="PROTEIN YHFA"/>
    <property type="match status" value="1"/>
</dbReference>
<dbReference type="PANTHER" id="PTHR34352">
    <property type="entry name" value="PROTEIN YHFA"/>
    <property type="match status" value="1"/>
</dbReference>
<comment type="caution">
    <text evidence="1">The sequence shown here is derived from an EMBL/GenBank/DDBJ whole genome shotgun (WGS) entry which is preliminary data.</text>
</comment>
<dbReference type="EMBL" id="WBKO01000002">
    <property type="protein sequence ID" value="MDV2482525.1"/>
    <property type="molecule type" value="Genomic_DNA"/>
</dbReference>
<dbReference type="InterPro" id="IPR003718">
    <property type="entry name" value="OsmC/Ohr_fam"/>
</dbReference>
<dbReference type="Gene3D" id="3.30.300.20">
    <property type="match status" value="1"/>
</dbReference>
<proteinExistence type="predicted"/>
<name>A0ABU3X413_9EURY</name>
<organism evidence="1 2">
    <name type="scientific">Methanoculleus caldifontis</name>
    <dbReference type="NCBI Taxonomy" id="2651577"/>
    <lineage>
        <taxon>Archaea</taxon>
        <taxon>Methanobacteriati</taxon>
        <taxon>Methanobacteriota</taxon>
        <taxon>Stenosarchaea group</taxon>
        <taxon>Methanomicrobia</taxon>
        <taxon>Methanomicrobiales</taxon>
        <taxon>Methanomicrobiaceae</taxon>
        <taxon>Methanoculleus</taxon>
    </lineage>
</organism>
<keyword evidence="2" id="KW-1185">Reference proteome</keyword>
<dbReference type="SUPFAM" id="SSF82784">
    <property type="entry name" value="OsmC-like"/>
    <property type="match status" value="1"/>
</dbReference>